<reference evidence="3" key="1">
    <citation type="journal article" date="2021" name="Nat. Commun.">
        <title>Genetic determinants of endophytism in the Arabidopsis root mycobiome.</title>
        <authorList>
            <person name="Mesny F."/>
            <person name="Miyauchi S."/>
            <person name="Thiergart T."/>
            <person name="Pickel B."/>
            <person name="Atanasova L."/>
            <person name="Karlsson M."/>
            <person name="Huettel B."/>
            <person name="Barry K.W."/>
            <person name="Haridas S."/>
            <person name="Chen C."/>
            <person name="Bauer D."/>
            <person name="Andreopoulos W."/>
            <person name="Pangilinan J."/>
            <person name="LaButti K."/>
            <person name="Riley R."/>
            <person name="Lipzen A."/>
            <person name="Clum A."/>
            <person name="Drula E."/>
            <person name="Henrissat B."/>
            <person name="Kohler A."/>
            <person name="Grigoriev I.V."/>
            <person name="Martin F.M."/>
            <person name="Hacquard S."/>
        </authorList>
    </citation>
    <scope>NUCLEOTIDE SEQUENCE</scope>
    <source>
        <strain evidence="3">MPI-CAGE-AT-0016</strain>
    </source>
</reference>
<keyword evidence="1" id="KW-0175">Coiled coil</keyword>
<protein>
    <submittedName>
        <fullName evidence="3">Uncharacterized protein</fullName>
    </submittedName>
</protein>
<feature type="region of interest" description="Disordered" evidence="2">
    <location>
        <begin position="284"/>
        <end position="312"/>
    </location>
</feature>
<accession>A0A8K0T8E6</accession>
<dbReference type="EMBL" id="JAGPXD010000007">
    <property type="protein sequence ID" value="KAH7347375.1"/>
    <property type="molecule type" value="Genomic_DNA"/>
</dbReference>
<keyword evidence="4" id="KW-1185">Reference proteome</keyword>
<dbReference type="Proteomes" id="UP000813385">
    <property type="component" value="Unassembled WGS sequence"/>
</dbReference>
<dbReference type="AlphaFoldDB" id="A0A8K0T8E6"/>
<sequence length="312" mass="35940">MPNTFVPPRLVAAIGAANTATKTKFPYMPWPYFTDDKDQQLSPTPDILAFLERRGEFKTHLSLPNDTCPVCLDNHNRKDCALVLAEGNLIWGQNELQRLKKTLASLKDDSNVQRPLNTVAVLKTKIGKDGPEAFVDQSDNNNKTAIKHQRSILLNHISILDDIFTLRKSLHEKLCSGRCDRYNHANGECAGASFVEFEKVHTRELEMAEARRKKLERNEERKNKAQAALSWTPMRGYLTDGEVRYRNGLTLFSRMREEPDLDEPVLSSPCAGRDIKRERLIQERMRERKREHTTRRTARREGLRPRPARRVL</sequence>
<feature type="coiled-coil region" evidence="1">
    <location>
        <begin position="198"/>
        <end position="228"/>
    </location>
</feature>
<evidence type="ECO:0000256" key="2">
    <source>
        <dbReference type="SAM" id="MobiDB-lite"/>
    </source>
</evidence>
<evidence type="ECO:0000256" key="1">
    <source>
        <dbReference type="SAM" id="Coils"/>
    </source>
</evidence>
<evidence type="ECO:0000313" key="3">
    <source>
        <dbReference type="EMBL" id="KAH7347375.1"/>
    </source>
</evidence>
<evidence type="ECO:0000313" key="4">
    <source>
        <dbReference type="Proteomes" id="UP000813385"/>
    </source>
</evidence>
<organism evidence="3 4">
    <name type="scientific">Plectosphaerella cucumerina</name>
    <dbReference type="NCBI Taxonomy" id="40658"/>
    <lineage>
        <taxon>Eukaryota</taxon>
        <taxon>Fungi</taxon>
        <taxon>Dikarya</taxon>
        <taxon>Ascomycota</taxon>
        <taxon>Pezizomycotina</taxon>
        <taxon>Sordariomycetes</taxon>
        <taxon>Hypocreomycetidae</taxon>
        <taxon>Glomerellales</taxon>
        <taxon>Plectosphaerellaceae</taxon>
        <taxon>Plectosphaerella</taxon>
    </lineage>
</organism>
<gene>
    <name evidence="3" type="ORF">B0T11DRAFT_333486</name>
</gene>
<proteinExistence type="predicted"/>
<comment type="caution">
    <text evidence="3">The sequence shown here is derived from an EMBL/GenBank/DDBJ whole genome shotgun (WGS) entry which is preliminary data.</text>
</comment>
<name>A0A8K0T8E6_9PEZI</name>